<dbReference type="PANTHER" id="PTHR47919:SF1">
    <property type="entry name" value="CUB-LIKE DOMAIN-CONTAINING PROTEIN"/>
    <property type="match status" value="1"/>
</dbReference>
<feature type="signal peptide" evidence="1">
    <location>
        <begin position="1"/>
        <end position="16"/>
    </location>
</feature>
<dbReference type="PANTHER" id="PTHR47919">
    <property type="entry name" value="INFECTION RESPONSE PROTEIN-RELATED"/>
    <property type="match status" value="1"/>
</dbReference>
<evidence type="ECO:0000259" key="3">
    <source>
        <dbReference type="Pfam" id="PF24512"/>
    </source>
</evidence>
<keyword evidence="4" id="KW-1185">Reference proteome</keyword>
<evidence type="ECO:0000313" key="5">
    <source>
        <dbReference type="WBParaSite" id="Csp11.Scaffold629.g11972.t1"/>
    </source>
</evidence>
<protein>
    <submittedName>
        <fullName evidence="5">CUB_2 domain-containing protein</fullName>
    </submittedName>
</protein>
<dbReference type="eggNOG" id="ENOG502R9TZ">
    <property type="taxonomic scope" value="Eukaryota"/>
</dbReference>
<dbReference type="Pfam" id="PF24512">
    <property type="entry name" value="DUF7592"/>
    <property type="match status" value="1"/>
</dbReference>
<keyword evidence="1" id="KW-0732">Signal</keyword>
<reference evidence="5" key="1">
    <citation type="submission" date="2016-11" db="UniProtKB">
        <authorList>
            <consortium name="WormBaseParasite"/>
        </authorList>
    </citation>
    <scope>IDENTIFICATION</scope>
</reference>
<dbReference type="WBParaSite" id="Csp11.Scaffold629.g11972.t1">
    <property type="protein sequence ID" value="Csp11.Scaffold629.g11972.t1"/>
    <property type="gene ID" value="Csp11.Scaffold629.g11972"/>
</dbReference>
<evidence type="ECO:0000313" key="4">
    <source>
        <dbReference type="Proteomes" id="UP000095282"/>
    </source>
</evidence>
<dbReference type="Proteomes" id="UP000095282">
    <property type="component" value="Unplaced"/>
</dbReference>
<dbReference type="InterPro" id="IPR003366">
    <property type="entry name" value="CUB-like_dom"/>
</dbReference>
<sequence>MLFFFALLFISSTAYPCGPSVINPPADLSQPIFYPVGWTDGQPYPILDTGLNCMLKVIVPTGYYANVTFHRFFHHQTGGTYVIYTNHMSPHFYVNMQSNISTHDDQFAFKVYYMKLPTVNSNIINVSRGNPPVIVVPNDKFNVFQANSQSKISLSSFSAPSLSTSYLLRQTLVFDSDTFSSRFLGTLEQAINFKLPFRSTQNKIGIYTFGLEAPVLQFPLFMGQDSKDAEKYNTYQGENCLDPDNQQCVFYLDGTFGNSMTVTSYNGTEVIGAFWDFPQTAHVNVYENRIDSTTKVASLGPNDYRNQLPIAVKGVEKFYELIGSGVIKMGVTRF</sequence>
<feature type="domain" description="DUF7592" evidence="3">
    <location>
        <begin position="131"/>
        <end position="207"/>
    </location>
</feature>
<accession>A0A1I7TUQ2</accession>
<proteinExistence type="predicted"/>
<organism evidence="4 5">
    <name type="scientific">Caenorhabditis tropicalis</name>
    <dbReference type="NCBI Taxonomy" id="1561998"/>
    <lineage>
        <taxon>Eukaryota</taxon>
        <taxon>Metazoa</taxon>
        <taxon>Ecdysozoa</taxon>
        <taxon>Nematoda</taxon>
        <taxon>Chromadorea</taxon>
        <taxon>Rhabditida</taxon>
        <taxon>Rhabditina</taxon>
        <taxon>Rhabditomorpha</taxon>
        <taxon>Rhabditoidea</taxon>
        <taxon>Rhabditidae</taxon>
        <taxon>Peloderinae</taxon>
        <taxon>Caenorhabditis</taxon>
    </lineage>
</organism>
<dbReference type="Pfam" id="PF02408">
    <property type="entry name" value="CUB_2"/>
    <property type="match status" value="1"/>
</dbReference>
<feature type="chain" id="PRO_5009307964" evidence="1">
    <location>
        <begin position="17"/>
        <end position="334"/>
    </location>
</feature>
<name>A0A1I7TUQ2_9PELO</name>
<evidence type="ECO:0000259" key="2">
    <source>
        <dbReference type="Pfam" id="PF02408"/>
    </source>
</evidence>
<dbReference type="InterPro" id="IPR056014">
    <property type="entry name" value="DUF7592"/>
</dbReference>
<evidence type="ECO:0000256" key="1">
    <source>
        <dbReference type="SAM" id="SignalP"/>
    </source>
</evidence>
<dbReference type="GO" id="GO:0045087">
    <property type="term" value="P:innate immune response"/>
    <property type="evidence" value="ECO:0007669"/>
    <property type="project" value="TreeGrafter"/>
</dbReference>
<dbReference type="AlphaFoldDB" id="A0A1I7TUQ2"/>
<feature type="domain" description="CUB-like" evidence="2">
    <location>
        <begin position="14"/>
        <end position="117"/>
    </location>
</feature>